<dbReference type="GO" id="GO:0016757">
    <property type="term" value="F:glycosyltransferase activity"/>
    <property type="evidence" value="ECO:0007669"/>
    <property type="project" value="UniProtKB-KW"/>
</dbReference>
<evidence type="ECO:0000256" key="9">
    <source>
        <dbReference type="ARBA" id="ARBA00022989"/>
    </source>
</evidence>
<keyword evidence="17" id="KW-0328">Glycosyltransferase</keyword>
<evidence type="ECO:0000256" key="3">
    <source>
        <dbReference type="ARBA" id="ARBA00009655"/>
    </source>
</evidence>
<feature type="transmembrane region" description="Helical" evidence="14">
    <location>
        <begin position="375"/>
        <end position="394"/>
    </location>
</feature>
<evidence type="ECO:0000256" key="10">
    <source>
        <dbReference type="ARBA" id="ARBA00023136"/>
    </source>
</evidence>
<evidence type="ECO:0000256" key="4">
    <source>
        <dbReference type="ARBA" id="ARBA00012037"/>
    </source>
</evidence>
<gene>
    <name evidence="17" type="primary">aftA</name>
    <name evidence="17" type="ORF">CUROG_00770</name>
</gene>
<keyword evidence="9 14" id="KW-1133">Transmembrane helix</keyword>
<feature type="region of interest" description="Disordered" evidence="13">
    <location>
        <begin position="1"/>
        <end position="30"/>
    </location>
</feature>
<feature type="transmembrane region" description="Helical" evidence="14">
    <location>
        <begin position="226"/>
        <end position="248"/>
    </location>
</feature>
<evidence type="ECO:0000256" key="11">
    <source>
        <dbReference type="ARBA" id="ARBA00033184"/>
    </source>
</evidence>
<proteinExistence type="inferred from homology"/>
<feature type="transmembrane region" description="Helical" evidence="14">
    <location>
        <begin position="295"/>
        <end position="317"/>
    </location>
</feature>
<dbReference type="EC" id="2.4.2.46" evidence="4"/>
<keyword evidence="10 14" id="KW-0472">Membrane</keyword>
<dbReference type="GO" id="GO:0045227">
    <property type="term" value="P:capsule polysaccharide biosynthetic process"/>
    <property type="evidence" value="ECO:0007669"/>
    <property type="project" value="UniProtKB-UniPathway"/>
</dbReference>
<evidence type="ECO:0000256" key="6">
    <source>
        <dbReference type="ARBA" id="ARBA00022475"/>
    </source>
</evidence>
<dbReference type="AlphaFoldDB" id="A0A5J6Z3C2"/>
<evidence type="ECO:0000259" key="16">
    <source>
        <dbReference type="Pfam" id="PF12250"/>
    </source>
</evidence>
<dbReference type="Pfam" id="PF12249">
    <property type="entry name" value="AftA_C"/>
    <property type="match status" value="1"/>
</dbReference>
<evidence type="ECO:0000256" key="5">
    <source>
        <dbReference type="ARBA" id="ARBA00020482"/>
    </source>
</evidence>
<dbReference type="GO" id="GO:0005886">
    <property type="term" value="C:plasma membrane"/>
    <property type="evidence" value="ECO:0007669"/>
    <property type="project" value="UniProtKB-SubCell"/>
</dbReference>
<feature type="transmembrane region" description="Helical" evidence="14">
    <location>
        <begin position="406"/>
        <end position="427"/>
    </location>
</feature>
<dbReference type="InterPro" id="IPR020963">
    <property type="entry name" value="ArabinofuranosylTrfase_AftA_N"/>
</dbReference>
<evidence type="ECO:0000256" key="1">
    <source>
        <dbReference type="ARBA" id="ARBA00004651"/>
    </source>
</evidence>
<evidence type="ECO:0000313" key="18">
    <source>
        <dbReference type="Proteomes" id="UP000326711"/>
    </source>
</evidence>
<dbReference type="InterPro" id="IPR020959">
    <property type="entry name" value="ArabinofuranosylTrfase_AftA_C"/>
</dbReference>
<protein>
    <recommendedName>
        <fullName evidence="5">Galactan 5-O-arabinofuranosyltransferase</fullName>
        <ecNumber evidence="4">2.4.2.46</ecNumber>
    </recommendedName>
    <alternativeName>
        <fullName evidence="11">Arabinofuranosyltransferase AftA</fullName>
    </alternativeName>
</protein>
<feature type="domain" description="Arabinofuranosyltransferase AftA C-terminal" evidence="15">
    <location>
        <begin position="493"/>
        <end position="685"/>
    </location>
</feature>
<evidence type="ECO:0000256" key="2">
    <source>
        <dbReference type="ARBA" id="ARBA00004776"/>
    </source>
</evidence>
<dbReference type="Pfam" id="PF12250">
    <property type="entry name" value="AftA_N"/>
    <property type="match status" value="1"/>
</dbReference>
<dbReference type="UniPathway" id="UPA00963"/>
<feature type="compositionally biased region" description="Basic and acidic residues" evidence="13">
    <location>
        <begin position="15"/>
        <end position="29"/>
    </location>
</feature>
<comment type="subcellular location">
    <subcellularLocation>
        <location evidence="1">Cell membrane</location>
        <topology evidence="1">Multi-pass membrane protein</topology>
    </subcellularLocation>
</comment>
<dbReference type="GO" id="GO:0044038">
    <property type="term" value="P:cell wall macromolecule biosynthetic process"/>
    <property type="evidence" value="ECO:0007669"/>
    <property type="project" value="InterPro"/>
</dbReference>
<evidence type="ECO:0000256" key="7">
    <source>
        <dbReference type="ARBA" id="ARBA00022679"/>
    </source>
</evidence>
<sequence length="687" mass="75204">MSASAAASTPATNSKTKEQRGQQEQHNSVREGLGSSYVTDTLTLPQTLLRMAIAGVGAALITVIAWRLFHVVQLPSYNSSFVLRALSTAGIAMVVVFVALAMWLWLHPPKDRPMDKWLRILVQIIAYMGPALLVIATLAVPLSATRLYLDGISVDQGFRTQFLTRMTDNLSWQDMAYADMPSFYPGLWFFTGGLFAKLTGLAGWAAFQPWALITLAVTGSALVPVWQRLCGSLAVACALAMTTTAITLHIAPDEPYAAIVAMGMPAAFMMARRAMEGGRAAMAGNIIYLGLSANLYTLFTAISALTVVVMAFVVAFVDKSIKPIYRLAIIGLSSLAIAAIGWGPYLLALLTRPHGPTGTAQHYLPLEGASVPLPMFENLAMFTLGVVALIWMIARFRDPDVHSLTVGLAVAYGWILLSMIATLAGTTMLGFRLGLPIALILGVSGVLALAELRLFGLKNFYPQQLLAKNTKVITGAMALFMAAVCVHFTSTTPIELRDRIDQAYEDTDGDAQRGDRYPADATVFYSLMDQVIQDYTGRAPAETVVLTDEKNFMSYYPYHGYQAMTAHYANPLGEFARRNEAIEEWTKIKDPQELLAAIDQAEADNGWRHPDVMIFRGQLELKPGTEDEELPTVTGTGTEHFTYMIADDIYPNYPNVRFRSVSFNAEAFASGWELRQVGPFVIAMRER</sequence>
<dbReference type="EMBL" id="CP045032">
    <property type="protein sequence ID" value="QFQ01558.1"/>
    <property type="molecule type" value="Genomic_DNA"/>
</dbReference>
<evidence type="ECO:0000259" key="15">
    <source>
        <dbReference type="Pfam" id="PF12249"/>
    </source>
</evidence>
<dbReference type="OrthoDB" id="4775300at2"/>
<feature type="domain" description="Arabinofuranosyltransferase AftA N-terminal" evidence="16">
    <location>
        <begin position="51"/>
        <end position="481"/>
    </location>
</feature>
<feature type="transmembrane region" description="Helical" evidence="14">
    <location>
        <begin position="48"/>
        <end position="69"/>
    </location>
</feature>
<reference evidence="18" key="1">
    <citation type="submission" date="2019-10" db="EMBL/GenBank/DDBJ databases">
        <title>Complete genome sequence of Corynebacterium urogenitalis DSM 108747, isolated from the genital tract of a cow.</title>
        <authorList>
            <person name="Ruckert C."/>
            <person name="Ballas P."/>
            <person name="Wagener K."/>
            <person name="Drillich M."/>
            <person name="Kaempfer P."/>
            <person name="Busse H.-J."/>
            <person name="Ehling-Schulz M."/>
        </authorList>
    </citation>
    <scope>NUCLEOTIDE SEQUENCE [LARGE SCALE GENOMIC DNA]</scope>
    <source>
        <strain evidence="18">LMM 1652</strain>
    </source>
</reference>
<accession>A0A5J6Z3C2</accession>
<keyword evidence="8 14" id="KW-0812">Transmembrane</keyword>
<comment type="similarity">
    <text evidence="3">Belongs to the glycosyltransferase 85 family.</text>
</comment>
<dbReference type="RefSeq" id="WP_151902046.1">
    <property type="nucleotide sequence ID" value="NZ_CP045032.1"/>
</dbReference>
<evidence type="ECO:0000256" key="8">
    <source>
        <dbReference type="ARBA" id="ARBA00022692"/>
    </source>
</evidence>
<feature type="transmembrane region" description="Helical" evidence="14">
    <location>
        <begin position="324"/>
        <end position="347"/>
    </location>
</feature>
<organism evidence="17 18">
    <name type="scientific">Corynebacterium urogenitale</name>
    <dbReference type="NCBI Taxonomy" id="2487892"/>
    <lineage>
        <taxon>Bacteria</taxon>
        <taxon>Bacillati</taxon>
        <taxon>Actinomycetota</taxon>
        <taxon>Actinomycetes</taxon>
        <taxon>Mycobacteriales</taxon>
        <taxon>Corynebacteriaceae</taxon>
        <taxon>Corynebacterium</taxon>
    </lineage>
</organism>
<keyword evidence="7 17" id="KW-0808">Transferase</keyword>
<evidence type="ECO:0000256" key="14">
    <source>
        <dbReference type="SAM" id="Phobius"/>
    </source>
</evidence>
<evidence type="ECO:0000256" key="13">
    <source>
        <dbReference type="SAM" id="MobiDB-lite"/>
    </source>
</evidence>
<keyword evidence="18" id="KW-1185">Reference proteome</keyword>
<feature type="transmembrane region" description="Helical" evidence="14">
    <location>
        <begin position="472"/>
        <end position="490"/>
    </location>
</feature>
<evidence type="ECO:0000313" key="17">
    <source>
        <dbReference type="EMBL" id="QFQ01558.1"/>
    </source>
</evidence>
<evidence type="ECO:0000256" key="12">
    <source>
        <dbReference type="ARBA" id="ARBA00034030"/>
    </source>
</evidence>
<feature type="transmembrane region" description="Helical" evidence="14">
    <location>
        <begin position="81"/>
        <end position="105"/>
    </location>
</feature>
<feature type="transmembrane region" description="Helical" evidence="14">
    <location>
        <begin position="433"/>
        <end position="452"/>
    </location>
</feature>
<feature type="transmembrane region" description="Helical" evidence="14">
    <location>
        <begin position="117"/>
        <end position="140"/>
    </location>
</feature>
<comment type="catalytic activity">
    <reaction evidence="12">
        <text>Adds an alpha-D-arabinofuranosyl group from trans,octacis-decaprenylphospho-beta-D-arabinofuranose at the 5-O-position of the eighth, tenth and twelfth galactofuranose unit of the galactofuranan chain of [beta-D-galactofuranosyl-(1-&gt;5)-beta-D-galactofuranosyl-(1-&gt;6)]14-beta-D-galactofuranosyl-(1-&gt;5)-beta-D-galactofuranosyl-(1-&gt;4)-alpha-L-rhamnopyranosyl-(1-&gt;3)-N-acetyl-alpha-D-glucosaminyl-diphospho-trans,octacis-decaprenol.</text>
        <dbReference type="EC" id="2.4.2.46"/>
    </reaction>
</comment>
<dbReference type="Proteomes" id="UP000326711">
    <property type="component" value="Chromosome"/>
</dbReference>
<dbReference type="KEGG" id="cuo:CUROG_00770"/>
<keyword evidence="6" id="KW-1003">Cell membrane</keyword>
<name>A0A5J6Z3C2_9CORY</name>
<comment type="pathway">
    <text evidence="2">Cell wall biogenesis; cell wall polysaccharide biosynthesis.</text>
</comment>